<sequence length="223" mass="26298">MPVSIVENIDCMVGMARYPDKYFDLAIVDPPYGIGNTTTSAGNKHRKTLHKRVKWNEQIPSKEYFNELFRISRNQIIWGCNYFYPYISVPGRIVHYKRPFQDLSKNKILFCPCDLASQSFNNRIEYFEYNWYGNTQGGKPNFNNSGPDARIHPTQKPIILYKWLLKKYTKEGDKIIDTHMGSQSSRIACYDGGFDYWGWEIDKDYFNDGNKRFENYKAQLKLF</sequence>
<keyword evidence="3 5" id="KW-0808">Transferase</keyword>
<evidence type="ECO:0000259" key="4">
    <source>
        <dbReference type="Pfam" id="PF01555"/>
    </source>
</evidence>
<proteinExistence type="inferred from homology"/>
<keyword evidence="2 5" id="KW-0489">Methyltransferase</keyword>
<dbReference type="PRINTS" id="PR00508">
    <property type="entry name" value="S21N4MTFRASE"/>
</dbReference>
<dbReference type="GO" id="GO:0003677">
    <property type="term" value="F:DNA binding"/>
    <property type="evidence" value="ECO:0007669"/>
    <property type="project" value="InterPro"/>
</dbReference>
<dbReference type="InterPro" id="IPR001091">
    <property type="entry name" value="RM_Methyltransferase"/>
</dbReference>
<evidence type="ECO:0000256" key="3">
    <source>
        <dbReference type="ARBA" id="ARBA00022679"/>
    </source>
</evidence>
<dbReference type="Pfam" id="PF01555">
    <property type="entry name" value="N6_N4_Mtase"/>
    <property type="match status" value="1"/>
</dbReference>
<reference evidence="5" key="1">
    <citation type="submission" date="2020-03" db="EMBL/GenBank/DDBJ databases">
        <title>The deep terrestrial virosphere.</title>
        <authorList>
            <person name="Holmfeldt K."/>
            <person name="Nilsson E."/>
            <person name="Simone D."/>
            <person name="Lopez-Fernandez M."/>
            <person name="Wu X."/>
            <person name="de Brujin I."/>
            <person name="Lundin D."/>
            <person name="Andersson A."/>
            <person name="Bertilsson S."/>
            <person name="Dopson M."/>
        </authorList>
    </citation>
    <scope>NUCLEOTIDE SEQUENCE</scope>
    <source>
        <strain evidence="5">MM415B04704</strain>
    </source>
</reference>
<accession>A0A6M3LDG2</accession>
<dbReference type="InterPro" id="IPR029063">
    <property type="entry name" value="SAM-dependent_MTases_sf"/>
</dbReference>
<dbReference type="EMBL" id="MT143062">
    <property type="protein sequence ID" value="QJA92379.1"/>
    <property type="molecule type" value="Genomic_DNA"/>
</dbReference>
<evidence type="ECO:0000256" key="1">
    <source>
        <dbReference type="ARBA" id="ARBA00006594"/>
    </source>
</evidence>
<organism evidence="5">
    <name type="scientific">viral metagenome</name>
    <dbReference type="NCBI Taxonomy" id="1070528"/>
    <lineage>
        <taxon>unclassified sequences</taxon>
        <taxon>metagenomes</taxon>
        <taxon>organismal metagenomes</taxon>
    </lineage>
</organism>
<gene>
    <name evidence="5" type="ORF">MM415B04704_0004</name>
</gene>
<dbReference type="PROSITE" id="PS00092">
    <property type="entry name" value="N6_MTASE"/>
    <property type="match status" value="1"/>
</dbReference>
<feature type="domain" description="DNA methylase N-4/N-6" evidence="4">
    <location>
        <begin position="142"/>
        <end position="208"/>
    </location>
</feature>
<evidence type="ECO:0000256" key="2">
    <source>
        <dbReference type="ARBA" id="ARBA00022603"/>
    </source>
</evidence>
<dbReference type="InterPro" id="IPR002941">
    <property type="entry name" value="DNA_methylase_N4/N6"/>
</dbReference>
<protein>
    <submittedName>
        <fullName evidence="5">Putative methyltransferase</fullName>
    </submittedName>
</protein>
<dbReference type="GO" id="GO:0008170">
    <property type="term" value="F:N-methyltransferase activity"/>
    <property type="evidence" value="ECO:0007669"/>
    <property type="project" value="InterPro"/>
</dbReference>
<evidence type="ECO:0000313" key="5">
    <source>
        <dbReference type="EMBL" id="QJA92379.1"/>
    </source>
</evidence>
<dbReference type="AlphaFoldDB" id="A0A6M3LDG2"/>
<dbReference type="Gene3D" id="3.40.50.150">
    <property type="entry name" value="Vaccinia Virus protein VP39"/>
    <property type="match status" value="1"/>
</dbReference>
<dbReference type="InterPro" id="IPR002052">
    <property type="entry name" value="DNA_methylase_N6_adenine_CS"/>
</dbReference>
<dbReference type="GO" id="GO:0032259">
    <property type="term" value="P:methylation"/>
    <property type="evidence" value="ECO:0007669"/>
    <property type="project" value="UniProtKB-KW"/>
</dbReference>
<dbReference type="SUPFAM" id="SSF53335">
    <property type="entry name" value="S-adenosyl-L-methionine-dependent methyltransferases"/>
    <property type="match status" value="1"/>
</dbReference>
<name>A0A6M3LDG2_9ZZZZ</name>
<comment type="similarity">
    <text evidence="1">Belongs to the N(4)/N(6)-methyltransferase family.</text>
</comment>